<evidence type="ECO:0000313" key="4">
    <source>
        <dbReference type="Proteomes" id="UP001520654"/>
    </source>
</evidence>
<evidence type="ECO:0000313" key="3">
    <source>
        <dbReference type="EMBL" id="MCC0097011.1"/>
    </source>
</evidence>
<protein>
    <recommendedName>
        <fullName evidence="5">Integral membrane protein</fullName>
    </recommendedName>
</protein>
<name>A0ABS8E778_9ACTN</name>
<evidence type="ECO:0000256" key="2">
    <source>
        <dbReference type="SAM" id="Phobius"/>
    </source>
</evidence>
<dbReference type="RefSeq" id="WP_229337743.1">
    <property type="nucleotide sequence ID" value="NZ_JAINUL010000001.1"/>
</dbReference>
<dbReference type="EMBL" id="JAINUL010000001">
    <property type="protein sequence ID" value="MCC0097011.1"/>
    <property type="molecule type" value="Genomic_DNA"/>
</dbReference>
<feature type="region of interest" description="Disordered" evidence="1">
    <location>
        <begin position="1"/>
        <end position="25"/>
    </location>
</feature>
<keyword evidence="2" id="KW-0812">Transmembrane</keyword>
<comment type="caution">
    <text evidence="3">The sequence shown here is derived from an EMBL/GenBank/DDBJ whole genome shotgun (WGS) entry which is preliminary data.</text>
</comment>
<accession>A0ABS8E778</accession>
<organism evidence="3 4">
    <name type="scientific">Streptomyces flavotricini</name>
    <dbReference type="NCBI Taxonomy" id="66888"/>
    <lineage>
        <taxon>Bacteria</taxon>
        <taxon>Bacillati</taxon>
        <taxon>Actinomycetota</taxon>
        <taxon>Actinomycetes</taxon>
        <taxon>Kitasatosporales</taxon>
        <taxon>Streptomycetaceae</taxon>
        <taxon>Streptomyces</taxon>
    </lineage>
</organism>
<keyword evidence="4" id="KW-1185">Reference proteome</keyword>
<gene>
    <name evidence="3" type="ORF">K7B10_19885</name>
</gene>
<feature type="transmembrane region" description="Helical" evidence="2">
    <location>
        <begin position="59"/>
        <end position="77"/>
    </location>
</feature>
<feature type="transmembrane region" description="Helical" evidence="2">
    <location>
        <begin position="29"/>
        <end position="47"/>
    </location>
</feature>
<reference evidence="3 4" key="1">
    <citation type="submission" date="2021-08" db="EMBL/GenBank/DDBJ databases">
        <title>Genomic Architecture of Streptomyces flavotricini NGL1 and Streptomyces erythrochromogenes HMS4 With Differential Plant Beneficial attributes and laccase production capabilities.</title>
        <authorList>
            <person name="Salwan R."/>
            <person name="Kaur R."/>
            <person name="Sharma V."/>
        </authorList>
    </citation>
    <scope>NUCLEOTIDE SEQUENCE [LARGE SCALE GENOMIC DNA]</scope>
    <source>
        <strain evidence="3 4">NGL1</strain>
    </source>
</reference>
<proteinExistence type="predicted"/>
<dbReference type="Proteomes" id="UP001520654">
    <property type="component" value="Unassembled WGS sequence"/>
</dbReference>
<evidence type="ECO:0008006" key="5">
    <source>
        <dbReference type="Google" id="ProtNLM"/>
    </source>
</evidence>
<sequence length="138" mass="14778">MAHAAPTAPGRHLRATGTRTGTENVSKGPLVRALLLGLVYGVWAAFMKRQMGPVDAGNVFYGILCGVVFAGIMYTLARVGPRLMREVHAAAYGAFGGIAVGYLYSLADHSILRSCWVGLITGIAVGLAAFYRYYQREP</sequence>
<evidence type="ECO:0000256" key="1">
    <source>
        <dbReference type="SAM" id="MobiDB-lite"/>
    </source>
</evidence>
<feature type="transmembrane region" description="Helical" evidence="2">
    <location>
        <begin position="111"/>
        <end position="134"/>
    </location>
</feature>
<keyword evidence="2" id="KW-1133">Transmembrane helix</keyword>
<feature type="transmembrane region" description="Helical" evidence="2">
    <location>
        <begin position="89"/>
        <end position="105"/>
    </location>
</feature>
<keyword evidence="2" id="KW-0472">Membrane</keyword>